<organism evidence="2">
    <name type="scientific">Oryza punctata</name>
    <name type="common">Red rice</name>
    <dbReference type="NCBI Taxonomy" id="4537"/>
    <lineage>
        <taxon>Eukaryota</taxon>
        <taxon>Viridiplantae</taxon>
        <taxon>Streptophyta</taxon>
        <taxon>Embryophyta</taxon>
        <taxon>Tracheophyta</taxon>
        <taxon>Spermatophyta</taxon>
        <taxon>Magnoliopsida</taxon>
        <taxon>Liliopsida</taxon>
        <taxon>Poales</taxon>
        <taxon>Poaceae</taxon>
        <taxon>BOP clade</taxon>
        <taxon>Oryzoideae</taxon>
        <taxon>Oryzeae</taxon>
        <taxon>Oryzinae</taxon>
        <taxon>Oryza</taxon>
    </lineage>
</organism>
<dbReference type="STRING" id="4537.A0A0E0LF96"/>
<dbReference type="Gene3D" id="2.40.10.120">
    <property type="match status" value="1"/>
</dbReference>
<sequence length="377" mass="42403">MGKNRRRRKGKATKPQQIPDKPPHQKETPGGSNSGHRACWSDSDEPQSKFIKYDSGRVVDLKKDGGPKYFEPVLRVRRSVVSLVTTTDEWRMFCSGTVVDHVDKKTWILTSATLVRKPGTQFEAYGREEIKIEVVLHSGETVGGFLEMCNLHYNIAIVTIEYPDSLLYLPAVELRDLPLNYSLQPRPVAALGRDVDSKAFLLRCGQLIRDGSELDCKELLVCSFDVSEDFIGGPIMDSEKRFLGITYSFEKTALFLPVEIAARCIKYFKKERILPWLHIRGPALHTLDIDVLETICCKFAMPPSGLLVDKICDTSSENYDGIEVGDIISKLDGVALYSVAQFTAMFLDKFEVAMDTLNAVTLQMEGAKRSDLLLVWR</sequence>
<reference evidence="2" key="1">
    <citation type="submission" date="2015-04" db="UniProtKB">
        <authorList>
            <consortium name="EnsemblPlants"/>
        </authorList>
    </citation>
    <scope>IDENTIFICATION</scope>
</reference>
<dbReference type="Pfam" id="PF13365">
    <property type="entry name" value="Trypsin_2"/>
    <property type="match status" value="1"/>
</dbReference>
<dbReference type="HOGENOM" id="CLU_036667_2_0_1"/>
<name>A0A0E0LF96_ORYPU</name>
<dbReference type="PANTHER" id="PTHR47389">
    <property type="entry name" value="OS09G0436400 PROTEIN"/>
    <property type="match status" value="1"/>
</dbReference>
<protein>
    <recommendedName>
        <fullName evidence="4">PDZ domain-containing protein</fullName>
    </recommendedName>
</protein>
<dbReference type="InterPro" id="IPR009003">
    <property type="entry name" value="Peptidase_S1_PA"/>
</dbReference>
<feature type="compositionally biased region" description="Basic residues" evidence="1">
    <location>
        <begin position="1"/>
        <end position="12"/>
    </location>
</feature>
<keyword evidence="3" id="KW-1185">Reference proteome</keyword>
<evidence type="ECO:0008006" key="4">
    <source>
        <dbReference type="Google" id="ProtNLM"/>
    </source>
</evidence>
<dbReference type="Gramene" id="OPUNC06G24050.1">
    <property type="protein sequence ID" value="OPUNC06G24050.1"/>
    <property type="gene ID" value="OPUNC06G24050"/>
</dbReference>
<proteinExistence type="predicted"/>
<dbReference type="EnsemblPlants" id="OPUNC06G24050.1">
    <property type="protein sequence ID" value="OPUNC06G24050.1"/>
    <property type="gene ID" value="OPUNC06G24050"/>
</dbReference>
<dbReference type="AlphaFoldDB" id="A0A0E0LF96"/>
<dbReference type="PANTHER" id="PTHR47389:SF6">
    <property type="entry name" value="OS09G0436300 PROTEIN"/>
    <property type="match status" value="1"/>
</dbReference>
<dbReference type="eggNOG" id="KOG1320">
    <property type="taxonomic scope" value="Eukaryota"/>
</dbReference>
<evidence type="ECO:0000256" key="1">
    <source>
        <dbReference type="SAM" id="MobiDB-lite"/>
    </source>
</evidence>
<feature type="region of interest" description="Disordered" evidence="1">
    <location>
        <begin position="1"/>
        <end position="44"/>
    </location>
</feature>
<dbReference type="SUPFAM" id="SSF50494">
    <property type="entry name" value="Trypsin-like serine proteases"/>
    <property type="match status" value="1"/>
</dbReference>
<dbReference type="OMA" id="EATSANC"/>
<evidence type="ECO:0000313" key="3">
    <source>
        <dbReference type="Proteomes" id="UP000026962"/>
    </source>
</evidence>
<reference evidence="2" key="2">
    <citation type="submission" date="2018-05" db="EMBL/GenBank/DDBJ databases">
        <title>OpunRS2 (Oryza punctata Reference Sequence Version 2).</title>
        <authorList>
            <person name="Zhang J."/>
            <person name="Kudrna D."/>
            <person name="Lee S."/>
            <person name="Talag J."/>
            <person name="Welchert J."/>
            <person name="Wing R.A."/>
        </authorList>
    </citation>
    <scope>NUCLEOTIDE SEQUENCE [LARGE SCALE GENOMIC DNA]</scope>
</reference>
<accession>A0A0E0LF96</accession>
<dbReference type="Proteomes" id="UP000026962">
    <property type="component" value="Chromosome 6"/>
</dbReference>
<evidence type="ECO:0000313" key="2">
    <source>
        <dbReference type="EnsemblPlants" id="OPUNC06G24050.1"/>
    </source>
</evidence>